<sequence length="100" mass="11062">MRTPTAMIRGLPIQLHDPFLADIPPDRSLYEAIERQAEERAELAKALGGHKFMLKRNGRDNWMPNGPGGIINLSVIAAVLYPGKASVYPGMRTISVQNHI</sequence>
<accession>A0A9P7U5C4</accession>
<proteinExistence type="predicted"/>
<protein>
    <submittedName>
        <fullName evidence="1">Uncharacterized protein</fullName>
    </submittedName>
</protein>
<organism evidence="1 2">
    <name type="scientific">Claviceps aff. purpurea</name>
    <dbReference type="NCBI Taxonomy" id="1967640"/>
    <lineage>
        <taxon>Eukaryota</taxon>
        <taxon>Fungi</taxon>
        <taxon>Dikarya</taxon>
        <taxon>Ascomycota</taxon>
        <taxon>Pezizomycotina</taxon>
        <taxon>Sordariomycetes</taxon>
        <taxon>Hypocreomycetidae</taxon>
        <taxon>Hypocreales</taxon>
        <taxon>Clavicipitaceae</taxon>
        <taxon>Claviceps</taxon>
    </lineage>
</organism>
<evidence type="ECO:0000313" key="2">
    <source>
        <dbReference type="Proteomes" id="UP000707071"/>
    </source>
</evidence>
<reference evidence="1 2" key="1">
    <citation type="journal article" date="2020" name="bioRxiv">
        <title>Whole genome comparisons of ergot fungi reveals the divergence and evolution of species within the genus Claviceps are the result of varying mechanisms driving genome evolution and host range expansion.</title>
        <authorList>
            <person name="Wyka S.A."/>
            <person name="Mondo S.J."/>
            <person name="Liu M."/>
            <person name="Dettman J."/>
            <person name="Nalam V."/>
            <person name="Broders K.D."/>
        </authorList>
    </citation>
    <scope>NUCLEOTIDE SEQUENCE [LARGE SCALE GENOMIC DNA]</scope>
    <source>
        <strain evidence="1 2">Clav52</strain>
    </source>
</reference>
<dbReference type="EMBL" id="SRRH01000001">
    <property type="protein sequence ID" value="KAG6304162.1"/>
    <property type="molecule type" value="Genomic_DNA"/>
</dbReference>
<gene>
    <name evidence="1" type="ORF">E4U09_000071</name>
</gene>
<evidence type="ECO:0000313" key="1">
    <source>
        <dbReference type="EMBL" id="KAG6304162.1"/>
    </source>
</evidence>
<keyword evidence="2" id="KW-1185">Reference proteome</keyword>
<dbReference type="AlphaFoldDB" id="A0A9P7U5C4"/>
<name>A0A9P7U5C4_9HYPO</name>
<dbReference type="Proteomes" id="UP000707071">
    <property type="component" value="Unassembled WGS sequence"/>
</dbReference>
<comment type="caution">
    <text evidence="1">The sequence shown here is derived from an EMBL/GenBank/DDBJ whole genome shotgun (WGS) entry which is preliminary data.</text>
</comment>